<dbReference type="FunFam" id="2.60.40.150:FF:000038">
    <property type="entry name" value="Type I inositol 3,4-bisphosphate 4-phosphatase"/>
    <property type="match status" value="1"/>
</dbReference>
<evidence type="ECO:0000313" key="28">
    <source>
        <dbReference type="Proteomes" id="UP000694397"/>
    </source>
</evidence>
<dbReference type="Gene3D" id="2.60.40.150">
    <property type="entry name" value="C2 domain"/>
    <property type="match status" value="1"/>
</dbReference>
<reference evidence="27" key="3">
    <citation type="submission" date="2025-09" db="UniProtKB">
        <authorList>
            <consortium name="Ensembl"/>
        </authorList>
    </citation>
    <scope>IDENTIFICATION</scope>
</reference>
<dbReference type="GO" id="GO:0016316">
    <property type="term" value="F:phosphatidylinositol-3,4-bisphosphate 4-phosphatase activity"/>
    <property type="evidence" value="ECO:0007669"/>
    <property type="project" value="UniProtKB-EC"/>
</dbReference>
<evidence type="ECO:0000256" key="17">
    <source>
        <dbReference type="ARBA" id="ARBA00023242"/>
    </source>
</evidence>
<dbReference type="Pfam" id="PF00168">
    <property type="entry name" value="C2"/>
    <property type="match status" value="1"/>
</dbReference>
<keyword evidence="28" id="KW-1185">Reference proteome</keyword>
<evidence type="ECO:0000256" key="1">
    <source>
        <dbReference type="ARBA" id="ARBA00004123"/>
    </source>
</evidence>
<dbReference type="UniPathway" id="UPA00944"/>
<accession>A0A8C9SYS8</accession>
<dbReference type="Ensembl" id="ENSSFOT00015082665.1">
    <property type="protein sequence ID" value="ENSSFOP00015044138.1"/>
    <property type="gene ID" value="ENSSFOG00015011105.2"/>
</dbReference>
<keyword evidence="16" id="KW-0472">Membrane</keyword>
<dbReference type="GO" id="GO:0044281">
    <property type="term" value="P:small molecule metabolic process"/>
    <property type="evidence" value="ECO:0007669"/>
    <property type="project" value="UniProtKB-ARBA"/>
</dbReference>
<evidence type="ECO:0000256" key="20">
    <source>
        <dbReference type="ARBA" id="ARBA00051892"/>
    </source>
</evidence>
<evidence type="ECO:0000256" key="3">
    <source>
        <dbReference type="ARBA" id="ARBA00004236"/>
    </source>
</evidence>
<comment type="subcellular location">
    <subcellularLocation>
        <location evidence="3">Cell membrane</location>
    </subcellularLocation>
    <subcellularLocation>
        <location evidence="4">Cytoplasm</location>
    </subcellularLocation>
    <subcellularLocation>
        <location evidence="2">Early endosome membrane</location>
    </subcellularLocation>
    <subcellularLocation>
        <location evidence="1">Nucleus</location>
    </subcellularLocation>
    <subcellularLocation>
        <location evidence="18">Postsynaptic density</location>
    </subcellularLocation>
    <subcellularLocation>
        <location evidence="5">Recycling endosome membrane</location>
    </subcellularLocation>
</comment>
<evidence type="ECO:0000256" key="21">
    <source>
        <dbReference type="ARBA" id="ARBA00065112"/>
    </source>
</evidence>
<dbReference type="GO" id="GO:0031901">
    <property type="term" value="C:early endosome membrane"/>
    <property type="evidence" value="ECO:0007669"/>
    <property type="project" value="UniProtKB-SubCell"/>
</dbReference>
<reference evidence="27 28" key="1">
    <citation type="submission" date="2019-04" db="EMBL/GenBank/DDBJ databases">
        <authorList>
            <consortium name="Wellcome Sanger Institute Data Sharing"/>
        </authorList>
    </citation>
    <scope>NUCLEOTIDE SEQUENCE [LARGE SCALE GENOMIC DNA]</scope>
</reference>
<evidence type="ECO:0000256" key="2">
    <source>
        <dbReference type="ARBA" id="ARBA00004146"/>
    </source>
</evidence>
<evidence type="ECO:0000256" key="9">
    <source>
        <dbReference type="ARBA" id="ARBA00022475"/>
    </source>
</evidence>
<name>A0A8C9SYS8_SCLFO</name>
<evidence type="ECO:0000313" key="27">
    <source>
        <dbReference type="Ensembl" id="ENSSFOP00015044138.1"/>
    </source>
</evidence>
<dbReference type="EC" id="3.1.3.66" evidence="8"/>
<keyword evidence="14" id="KW-0770">Synapse</keyword>
<feature type="region of interest" description="Disordered" evidence="25">
    <location>
        <begin position="552"/>
        <end position="579"/>
    </location>
</feature>
<gene>
    <name evidence="27" type="primary">INPP4A</name>
    <name evidence="27" type="synonym">LOC108920556</name>
</gene>
<dbReference type="AlphaFoldDB" id="A0A8C9SYS8"/>
<evidence type="ECO:0000256" key="10">
    <source>
        <dbReference type="ARBA" id="ARBA00022490"/>
    </source>
</evidence>
<dbReference type="Proteomes" id="UP000694397">
    <property type="component" value="Chromosome 14"/>
</dbReference>
<sequence>MKCFELNGGLLHCNPPGNSQDPDEPVLEFSLACSELTTPALDRKPNTFVTVSCTTPPQAFWTKHAQTEIIEGTSNPVFLSSIAFFQDSLINQQTQVKLSVYDVKDRSQGTMYLLGSAMFTVKELLQDKHHRLHLGLRSAENEQMGNITVIAWQMEEKRDQRAPVSRLPDSVNGRMVLPVDESLTESMRIRAKRASLCKDSLLKSVFGGVMSRMYRFPTTDGNHLRILEQMAESVLSVNVPRQFVKLLLEEDAARVCELEELGELSPCWENLRRQIITQYQTIILTYQETLADLHEYKGPSFKASTLKAERKLEFMPTNLHVQRMRVQDESGFDHTYDVVTLGAPAAHCQGFKSSGLRKLIHKFEEAKKHAVSSSQSIVYVPQDIIRAKEVIAHINTLKTQVSYYAERLSRAAKERSANGLERTLAILADKTRQLVTVCDCKLLASAIQALNAARPEYIASKASPSTVDSDQVVLRNDQDTLVAKWAGGNSRSSLHVNWHEEEWEKVWLNVDKSLECIIQRVDKLLQRERLQSDSSEDVFLCDQQGATSRKGNRRTRAYWINPGPEESSSPTACPSYDVL</sequence>
<comment type="pathway">
    <text evidence="6">Signal transduction; phosphatidylinositol signaling pathway.</text>
</comment>
<evidence type="ECO:0000256" key="8">
    <source>
        <dbReference type="ARBA" id="ARBA00013037"/>
    </source>
</evidence>
<reference evidence="27" key="2">
    <citation type="submission" date="2025-08" db="UniProtKB">
        <authorList>
            <consortium name="Ensembl"/>
        </authorList>
    </citation>
    <scope>IDENTIFICATION</scope>
</reference>
<comment type="similarity">
    <text evidence="7">Belongs to the inositol 3,4-bisphosphate 4-phosphatase family.</text>
</comment>
<dbReference type="InterPro" id="IPR039034">
    <property type="entry name" value="INPP4"/>
</dbReference>
<evidence type="ECO:0000256" key="6">
    <source>
        <dbReference type="ARBA" id="ARBA00004847"/>
    </source>
</evidence>
<comment type="subunit">
    <text evidence="21">Interacts with INPP5F.</text>
</comment>
<proteinExistence type="inferred from homology"/>
<evidence type="ECO:0000256" key="25">
    <source>
        <dbReference type="SAM" id="MobiDB-lite"/>
    </source>
</evidence>
<evidence type="ECO:0000256" key="18">
    <source>
        <dbReference type="ARBA" id="ARBA00034105"/>
    </source>
</evidence>
<dbReference type="InterPro" id="IPR035892">
    <property type="entry name" value="C2_domain_sf"/>
</dbReference>
<evidence type="ECO:0000256" key="14">
    <source>
        <dbReference type="ARBA" id="ARBA00023018"/>
    </source>
</evidence>
<comment type="catalytic activity">
    <reaction evidence="20">
        <text>1D-myo-inositol 1,3,4-trisphosphate + H2O = 1D-myo-inositol 1,3-bisphosphate + phosphate</text>
        <dbReference type="Rhea" id="RHEA:43392"/>
        <dbReference type="ChEBI" id="CHEBI:15377"/>
        <dbReference type="ChEBI" id="CHEBI:43474"/>
        <dbReference type="ChEBI" id="CHEBI:58414"/>
        <dbReference type="ChEBI" id="CHEBI:83242"/>
    </reaction>
    <physiologicalReaction direction="left-to-right" evidence="20">
        <dbReference type="Rhea" id="RHEA:43393"/>
    </physiologicalReaction>
</comment>
<evidence type="ECO:0000259" key="26">
    <source>
        <dbReference type="PROSITE" id="PS50004"/>
    </source>
</evidence>
<dbReference type="PANTHER" id="PTHR12187:SF4">
    <property type="entry name" value="INOSITOL POLYPHOSPHATE-4-PHOSPHATASE TYPE I A"/>
    <property type="match status" value="1"/>
</dbReference>
<keyword evidence="11" id="KW-0597">Phosphoprotein</keyword>
<protein>
    <recommendedName>
        <fullName evidence="22">Inositol polyphosphate-4-phosphatase type I A</fullName>
        <ecNumber evidence="8">3.1.3.66</ecNumber>
    </recommendedName>
    <alternativeName>
        <fullName evidence="24">Inositol polyphosphate 4-phosphatase type I</fullName>
    </alternativeName>
    <alternativeName>
        <fullName evidence="23">Type I inositol 3,4-bisphosphate 4-phosphatase</fullName>
    </alternativeName>
</protein>
<dbReference type="GeneTree" id="ENSGT00940000157360"/>
<evidence type="ECO:0000256" key="24">
    <source>
        <dbReference type="ARBA" id="ARBA00082036"/>
    </source>
</evidence>
<dbReference type="PROSITE" id="PS50004">
    <property type="entry name" value="C2"/>
    <property type="match status" value="1"/>
</dbReference>
<keyword evidence="17" id="KW-0539">Nucleus</keyword>
<keyword evidence="12" id="KW-0967">Endosome</keyword>
<dbReference type="GO" id="GO:0005634">
    <property type="term" value="C:nucleus"/>
    <property type="evidence" value="ECO:0007669"/>
    <property type="project" value="UniProtKB-SubCell"/>
</dbReference>
<dbReference type="GO" id="GO:0005886">
    <property type="term" value="C:plasma membrane"/>
    <property type="evidence" value="ECO:0007669"/>
    <property type="project" value="UniProtKB-SubCell"/>
</dbReference>
<keyword evidence="10" id="KW-0963">Cytoplasm</keyword>
<keyword evidence="13" id="KW-0378">Hydrolase</keyword>
<evidence type="ECO:0000256" key="22">
    <source>
        <dbReference type="ARBA" id="ARBA00074640"/>
    </source>
</evidence>
<dbReference type="GO" id="GO:0055038">
    <property type="term" value="C:recycling endosome membrane"/>
    <property type="evidence" value="ECO:0007669"/>
    <property type="project" value="UniProtKB-SubCell"/>
</dbReference>
<dbReference type="CDD" id="cd04048">
    <property type="entry name" value="C2A_Copine"/>
    <property type="match status" value="1"/>
</dbReference>
<organism evidence="27 28">
    <name type="scientific">Scleropages formosus</name>
    <name type="common">Asian bonytongue</name>
    <name type="synonym">Osteoglossum formosum</name>
    <dbReference type="NCBI Taxonomy" id="113540"/>
    <lineage>
        <taxon>Eukaryota</taxon>
        <taxon>Metazoa</taxon>
        <taxon>Chordata</taxon>
        <taxon>Craniata</taxon>
        <taxon>Vertebrata</taxon>
        <taxon>Euteleostomi</taxon>
        <taxon>Actinopterygii</taxon>
        <taxon>Neopterygii</taxon>
        <taxon>Teleostei</taxon>
        <taxon>Osteoglossocephala</taxon>
        <taxon>Osteoglossomorpha</taxon>
        <taxon>Osteoglossiformes</taxon>
        <taxon>Osteoglossidae</taxon>
        <taxon>Scleropages</taxon>
    </lineage>
</organism>
<evidence type="ECO:0000256" key="5">
    <source>
        <dbReference type="ARBA" id="ARBA00004565"/>
    </source>
</evidence>
<evidence type="ECO:0000256" key="12">
    <source>
        <dbReference type="ARBA" id="ARBA00022753"/>
    </source>
</evidence>
<evidence type="ECO:0000256" key="11">
    <source>
        <dbReference type="ARBA" id="ARBA00022553"/>
    </source>
</evidence>
<evidence type="ECO:0000256" key="16">
    <source>
        <dbReference type="ARBA" id="ARBA00023136"/>
    </source>
</evidence>
<evidence type="ECO:0000256" key="15">
    <source>
        <dbReference type="ARBA" id="ARBA00023098"/>
    </source>
</evidence>
<feature type="domain" description="C2" evidence="26">
    <location>
        <begin position="7"/>
        <end position="134"/>
    </location>
</feature>
<dbReference type="InterPro" id="IPR000008">
    <property type="entry name" value="C2_dom"/>
</dbReference>
<evidence type="ECO:0000256" key="13">
    <source>
        <dbReference type="ARBA" id="ARBA00022801"/>
    </source>
</evidence>
<dbReference type="GO" id="GO:0014069">
    <property type="term" value="C:postsynaptic density"/>
    <property type="evidence" value="ECO:0007669"/>
    <property type="project" value="UniProtKB-SubCell"/>
</dbReference>
<evidence type="ECO:0000256" key="23">
    <source>
        <dbReference type="ARBA" id="ARBA00080875"/>
    </source>
</evidence>
<comment type="catalytic activity">
    <reaction evidence="19">
        <text>1D-myo-inositol 3,4-bisphosphate + H2O = 1D-myo-inositol 3-phosphate + phosphate</text>
        <dbReference type="Rhea" id="RHEA:43388"/>
        <dbReference type="ChEBI" id="CHEBI:15377"/>
        <dbReference type="ChEBI" id="CHEBI:43474"/>
        <dbReference type="ChEBI" id="CHEBI:58401"/>
        <dbReference type="ChEBI" id="CHEBI:83241"/>
    </reaction>
    <physiologicalReaction direction="left-to-right" evidence="19">
        <dbReference type="Rhea" id="RHEA:43389"/>
    </physiologicalReaction>
</comment>
<dbReference type="PANTHER" id="PTHR12187">
    <property type="entry name" value="AGAP000124-PA"/>
    <property type="match status" value="1"/>
</dbReference>
<keyword evidence="9" id="KW-1003">Cell membrane</keyword>
<evidence type="ECO:0000256" key="4">
    <source>
        <dbReference type="ARBA" id="ARBA00004496"/>
    </source>
</evidence>
<evidence type="ECO:0000256" key="7">
    <source>
        <dbReference type="ARBA" id="ARBA00006306"/>
    </source>
</evidence>
<evidence type="ECO:0000256" key="19">
    <source>
        <dbReference type="ARBA" id="ARBA00051770"/>
    </source>
</evidence>
<dbReference type="SUPFAM" id="SSF49562">
    <property type="entry name" value="C2 domain (Calcium/lipid-binding domain, CaLB)"/>
    <property type="match status" value="1"/>
</dbReference>
<keyword evidence="15" id="KW-0443">Lipid metabolism</keyword>